<feature type="region of interest" description="Disordered" evidence="1">
    <location>
        <begin position="1"/>
        <end position="25"/>
    </location>
</feature>
<accession>A0A0E9Q912</accession>
<dbReference type="AlphaFoldDB" id="A0A0E9Q912"/>
<protein>
    <submittedName>
        <fullName evidence="2">Uncharacterized protein</fullName>
    </submittedName>
</protein>
<organism evidence="2">
    <name type="scientific">Anguilla anguilla</name>
    <name type="common">European freshwater eel</name>
    <name type="synonym">Muraena anguilla</name>
    <dbReference type="NCBI Taxonomy" id="7936"/>
    <lineage>
        <taxon>Eukaryota</taxon>
        <taxon>Metazoa</taxon>
        <taxon>Chordata</taxon>
        <taxon>Craniata</taxon>
        <taxon>Vertebrata</taxon>
        <taxon>Euteleostomi</taxon>
        <taxon>Actinopterygii</taxon>
        <taxon>Neopterygii</taxon>
        <taxon>Teleostei</taxon>
        <taxon>Anguilliformes</taxon>
        <taxon>Anguillidae</taxon>
        <taxon>Anguilla</taxon>
    </lineage>
</organism>
<proteinExistence type="predicted"/>
<sequence length="25" mass="2646">MPRSDQYSVNSSICQSFGGLDPGAE</sequence>
<evidence type="ECO:0000256" key="1">
    <source>
        <dbReference type="SAM" id="MobiDB-lite"/>
    </source>
</evidence>
<dbReference type="EMBL" id="GBXM01095353">
    <property type="protein sequence ID" value="JAH13224.1"/>
    <property type="molecule type" value="Transcribed_RNA"/>
</dbReference>
<feature type="compositionally biased region" description="Polar residues" evidence="1">
    <location>
        <begin position="1"/>
        <end position="15"/>
    </location>
</feature>
<reference evidence="2" key="2">
    <citation type="journal article" date="2015" name="Fish Shellfish Immunol.">
        <title>Early steps in the European eel (Anguilla anguilla)-Vibrio vulnificus interaction in the gills: Role of the RtxA13 toxin.</title>
        <authorList>
            <person name="Callol A."/>
            <person name="Pajuelo D."/>
            <person name="Ebbesson L."/>
            <person name="Teles M."/>
            <person name="MacKenzie S."/>
            <person name="Amaro C."/>
        </authorList>
    </citation>
    <scope>NUCLEOTIDE SEQUENCE</scope>
</reference>
<name>A0A0E9Q912_ANGAN</name>
<evidence type="ECO:0000313" key="2">
    <source>
        <dbReference type="EMBL" id="JAH13224.1"/>
    </source>
</evidence>
<reference evidence="2" key="1">
    <citation type="submission" date="2014-11" db="EMBL/GenBank/DDBJ databases">
        <authorList>
            <person name="Amaro Gonzalez C."/>
        </authorList>
    </citation>
    <scope>NUCLEOTIDE SEQUENCE</scope>
</reference>